<evidence type="ECO:0000256" key="5">
    <source>
        <dbReference type="ARBA" id="ARBA00023015"/>
    </source>
</evidence>
<dbReference type="GO" id="GO:0003677">
    <property type="term" value="F:DNA binding"/>
    <property type="evidence" value="ECO:0007669"/>
    <property type="project" value="UniProtKB-KW"/>
</dbReference>
<keyword evidence="4" id="KW-0663">Pyridoxal phosphate</keyword>
<dbReference type="SUPFAM" id="SSF53383">
    <property type="entry name" value="PLP-dependent transferases"/>
    <property type="match status" value="1"/>
</dbReference>
<dbReference type="Pfam" id="PF00392">
    <property type="entry name" value="GntR"/>
    <property type="match status" value="1"/>
</dbReference>
<keyword evidence="9" id="KW-0808">Transferase</keyword>
<dbReference type="AlphaFoldDB" id="A0A7V9Z7U1"/>
<keyword evidence="3 9" id="KW-0032">Aminotransferase</keyword>
<organism evidence="9 10">
    <name type="scientific">Thermaerobacillus caldiproteolyticus</name>
    <dbReference type="NCBI Taxonomy" id="247480"/>
    <lineage>
        <taxon>Bacteria</taxon>
        <taxon>Bacillati</taxon>
        <taxon>Bacillota</taxon>
        <taxon>Bacilli</taxon>
        <taxon>Bacillales</taxon>
        <taxon>Anoxybacillaceae</taxon>
        <taxon>Thermaerobacillus</taxon>
    </lineage>
</organism>
<dbReference type="PROSITE" id="PS50949">
    <property type="entry name" value="HTH_GNTR"/>
    <property type="match status" value="1"/>
</dbReference>
<dbReference type="CDD" id="cd00609">
    <property type="entry name" value="AAT_like"/>
    <property type="match status" value="1"/>
</dbReference>
<dbReference type="InterPro" id="IPR036388">
    <property type="entry name" value="WH-like_DNA-bd_sf"/>
</dbReference>
<keyword evidence="7" id="KW-0804">Transcription</keyword>
<dbReference type="GO" id="GO:0030170">
    <property type="term" value="F:pyridoxal phosphate binding"/>
    <property type="evidence" value="ECO:0007669"/>
    <property type="project" value="InterPro"/>
</dbReference>
<evidence type="ECO:0000256" key="7">
    <source>
        <dbReference type="ARBA" id="ARBA00023163"/>
    </source>
</evidence>
<dbReference type="InterPro" id="IPR051446">
    <property type="entry name" value="HTH_trans_reg/aminotransferase"/>
</dbReference>
<evidence type="ECO:0000256" key="6">
    <source>
        <dbReference type="ARBA" id="ARBA00023125"/>
    </source>
</evidence>
<dbReference type="RefSeq" id="WP_220129501.1">
    <property type="nucleotide sequence ID" value="NZ_JACDUT010000006.1"/>
</dbReference>
<dbReference type="InterPro" id="IPR000524">
    <property type="entry name" value="Tscrpt_reg_HTH_GntR"/>
</dbReference>
<evidence type="ECO:0000313" key="10">
    <source>
        <dbReference type="Proteomes" id="UP000523087"/>
    </source>
</evidence>
<dbReference type="InterPro" id="IPR015421">
    <property type="entry name" value="PyrdxlP-dep_Trfase_major"/>
</dbReference>
<dbReference type="EMBL" id="JACDUT010000006">
    <property type="protein sequence ID" value="MBA2875548.1"/>
    <property type="molecule type" value="Genomic_DNA"/>
</dbReference>
<dbReference type="PRINTS" id="PR00035">
    <property type="entry name" value="HTHGNTR"/>
</dbReference>
<evidence type="ECO:0000256" key="1">
    <source>
        <dbReference type="ARBA" id="ARBA00001933"/>
    </source>
</evidence>
<evidence type="ECO:0000256" key="2">
    <source>
        <dbReference type="ARBA" id="ARBA00005384"/>
    </source>
</evidence>
<reference evidence="9 10" key="1">
    <citation type="submission" date="2020-07" db="EMBL/GenBank/DDBJ databases">
        <title>Genomic Encyclopedia of Type Strains, Phase IV (KMG-IV): sequencing the most valuable type-strain genomes for metagenomic binning, comparative biology and taxonomic classification.</title>
        <authorList>
            <person name="Goeker M."/>
        </authorList>
    </citation>
    <scope>NUCLEOTIDE SEQUENCE [LARGE SCALE GENOMIC DNA]</scope>
    <source>
        <strain evidence="9 10">DSM 15730</strain>
    </source>
</reference>
<dbReference type="Pfam" id="PF00155">
    <property type="entry name" value="Aminotran_1_2"/>
    <property type="match status" value="1"/>
</dbReference>
<dbReference type="PANTHER" id="PTHR46577">
    <property type="entry name" value="HTH-TYPE TRANSCRIPTIONAL REGULATORY PROTEIN GABR"/>
    <property type="match status" value="1"/>
</dbReference>
<sequence length="469" mass="53912">MIELSPVFDTTTRVPLYIQLYEYLKTEIINKNIAKGSKLPSIRALSKHLGISKNTVEGAYQQLLAEGYIESKPRVGFIVKELEEPLVPSLSETQQHSPVPPAEQSMRYDFRYGHIDTTHFPMKAWRKCMNEALEMEPEKILWYGERKGDFDLRREIKNYLYQARGILCSPEQIIIGSGIQQLTSLICQLFDSKTCAIAMENPSYDGIRSVFLNHHFQVLPISLEEDGLNIEELETSNANVVYVTPSHQLPLGMVLPIGKRQKLLKWAAKNSAWIIEDDYDSEFRYESKPIPALKALDMQNRVIYLGTFSKVLTPSIRVSYMVLPNCLLERFSQIFYNYNQPVSTIIQKTLYLFMKYGYFERHIRKMRHTYAKKQQTLITAIREYFGDNATVIGEKAGLHLLMNLKNYNNVDELVIKAEKAGIKVYSAAKYWFGKSGTPPSYVLLGFGGMNEKDIIDGVRLLKKVWLSNK</sequence>
<evidence type="ECO:0000256" key="3">
    <source>
        <dbReference type="ARBA" id="ARBA00022576"/>
    </source>
</evidence>
<dbReference type="InterPro" id="IPR036390">
    <property type="entry name" value="WH_DNA-bd_sf"/>
</dbReference>
<dbReference type="GO" id="GO:0003700">
    <property type="term" value="F:DNA-binding transcription factor activity"/>
    <property type="evidence" value="ECO:0007669"/>
    <property type="project" value="InterPro"/>
</dbReference>
<dbReference type="Proteomes" id="UP000523087">
    <property type="component" value="Unassembled WGS sequence"/>
</dbReference>
<name>A0A7V9Z7U1_9BACL</name>
<keyword evidence="5" id="KW-0805">Transcription regulation</keyword>
<feature type="domain" description="HTH gntR-type" evidence="8">
    <location>
        <begin position="14"/>
        <end position="82"/>
    </location>
</feature>
<evidence type="ECO:0000256" key="4">
    <source>
        <dbReference type="ARBA" id="ARBA00022898"/>
    </source>
</evidence>
<protein>
    <submittedName>
        <fullName evidence="9">GntR family transcriptional regulator/MocR family aminotransferase</fullName>
    </submittedName>
</protein>
<evidence type="ECO:0000313" key="9">
    <source>
        <dbReference type="EMBL" id="MBA2875548.1"/>
    </source>
</evidence>
<dbReference type="Gene3D" id="1.10.10.10">
    <property type="entry name" value="Winged helix-like DNA-binding domain superfamily/Winged helix DNA-binding domain"/>
    <property type="match status" value="1"/>
</dbReference>
<accession>A0A7V9Z7U1</accession>
<keyword evidence="10" id="KW-1185">Reference proteome</keyword>
<dbReference type="Gene3D" id="3.40.640.10">
    <property type="entry name" value="Type I PLP-dependent aspartate aminotransferase-like (Major domain)"/>
    <property type="match status" value="1"/>
</dbReference>
<comment type="cofactor">
    <cofactor evidence="1">
        <name>pyridoxal 5'-phosphate</name>
        <dbReference type="ChEBI" id="CHEBI:597326"/>
    </cofactor>
</comment>
<dbReference type="SUPFAM" id="SSF46785">
    <property type="entry name" value="Winged helix' DNA-binding domain"/>
    <property type="match status" value="1"/>
</dbReference>
<keyword evidence="6" id="KW-0238">DNA-binding</keyword>
<proteinExistence type="inferred from homology"/>
<dbReference type="PANTHER" id="PTHR46577:SF1">
    <property type="entry name" value="HTH-TYPE TRANSCRIPTIONAL REGULATORY PROTEIN GABR"/>
    <property type="match status" value="1"/>
</dbReference>
<evidence type="ECO:0000259" key="8">
    <source>
        <dbReference type="PROSITE" id="PS50949"/>
    </source>
</evidence>
<comment type="caution">
    <text evidence="9">The sequence shown here is derived from an EMBL/GenBank/DDBJ whole genome shotgun (WGS) entry which is preliminary data.</text>
</comment>
<dbReference type="InterPro" id="IPR015424">
    <property type="entry name" value="PyrdxlP-dep_Trfase"/>
</dbReference>
<dbReference type="SMART" id="SM00345">
    <property type="entry name" value="HTH_GNTR"/>
    <property type="match status" value="1"/>
</dbReference>
<dbReference type="CDD" id="cd07377">
    <property type="entry name" value="WHTH_GntR"/>
    <property type="match status" value="1"/>
</dbReference>
<dbReference type="InterPro" id="IPR004839">
    <property type="entry name" value="Aminotransferase_I/II_large"/>
</dbReference>
<gene>
    <name evidence="9" type="ORF">HNR31_002336</name>
</gene>
<dbReference type="GO" id="GO:0008483">
    <property type="term" value="F:transaminase activity"/>
    <property type="evidence" value="ECO:0007669"/>
    <property type="project" value="UniProtKB-KW"/>
</dbReference>
<comment type="similarity">
    <text evidence="2">In the C-terminal section; belongs to the class-I pyridoxal-phosphate-dependent aminotransferase family.</text>
</comment>